<dbReference type="GeneID" id="41973788"/>
<name>A0A507B7T9_9PEZI</name>
<protein>
    <recommendedName>
        <fullName evidence="1">DUF7918 domain-containing protein</fullName>
    </recommendedName>
</protein>
<dbReference type="PANTHER" id="PTHR36223">
    <property type="entry name" value="BETA-LACTAMASE-TYPE TRANSPEPTIDASE FOLD DOMAIN CONTAINING PROTEIN"/>
    <property type="match status" value="1"/>
</dbReference>
<evidence type="ECO:0000313" key="2">
    <source>
        <dbReference type="EMBL" id="TPX13141.1"/>
    </source>
</evidence>
<dbReference type="AlphaFoldDB" id="A0A507B7T9"/>
<dbReference type="OrthoDB" id="3364132at2759"/>
<proteinExistence type="predicted"/>
<feature type="domain" description="DUF7918" evidence="1">
    <location>
        <begin position="8"/>
        <end position="243"/>
    </location>
</feature>
<evidence type="ECO:0000313" key="3">
    <source>
        <dbReference type="Proteomes" id="UP000319257"/>
    </source>
</evidence>
<dbReference type="Pfam" id="PF25534">
    <property type="entry name" value="DUF7918"/>
    <property type="match status" value="1"/>
</dbReference>
<dbReference type="PANTHER" id="PTHR36223:SF1">
    <property type="entry name" value="TRANSCRIPTION ELONGATION FACTOR EAF N-TERMINAL DOMAIN-CONTAINING PROTEIN"/>
    <property type="match status" value="1"/>
</dbReference>
<sequence>MAILEDQGFEATVEVNGVKAIEYDQDDTQARGSQEAGQAIKVVSKYVESTEGAEFAVRINLAPKDPWVCGAKIRRYRIQVFVDGVKVEGRLLSFKSSETSRAWFCEGPVERGERQGEAVLRKMTFAAVKTDENTVNYGDEDDSDRLKNFGLIEVRIQKATTTGCQFWSKKSSGTLKSQSLVMAEQSLKGKAISHGMSLASSQPARSPTMTRNSRLVGGAPEGVFKFYYRSKKDLQQLLIIPRDPMPAPASSGFDSLPHPEILRLAREKFDSLSTNEVMRLADRKFGSLSIAEIMRLADETFNALSMADLQDLARERFQQNQDT</sequence>
<comment type="caution">
    <text evidence="2">The sequence shown here is derived from an EMBL/GenBank/DDBJ whole genome shotgun (WGS) entry which is preliminary data.</text>
</comment>
<dbReference type="InParanoid" id="A0A507B7T9"/>
<dbReference type="EMBL" id="SKBQ01000036">
    <property type="protein sequence ID" value="TPX13141.1"/>
    <property type="molecule type" value="Genomic_DNA"/>
</dbReference>
<dbReference type="Proteomes" id="UP000319257">
    <property type="component" value="Unassembled WGS sequence"/>
</dbReference>
<keyword evidence="3" id="KW-1185">Reference proteome</keyword>
<organism evidence="2 3">
    <name type="scientific">Thyridium curvatum</name>
    <dbReference type="NCBI Taxonomy" id="1093900"/>
    <lineage>
        <taxon>Eukaryota</taxon>
        <taxon>Fungi</taxon>
        <taxon>Dikarya</taxon>
        <taxon>Ascomycota</taxon>
        <taxon>Pezizomycotina</taxon>
        <taxon>Sordariomycetes</taxon>
        <taxon>Sordariomycetidae</taxon>
        <taxon>Thyridiales</taxon>
        <taxon>Thyridiaceae</taxon>
        <taxon>Thyridium</taxon>
    </lineage>
</organism>
<gene>
    <name evidence="2" type="ORF">E0L32_006341</name>
</gene>
<dbReference type="STRING" id="1093900.A0A507B7T9"/>
<dbReference type="RefSeq" id="XP_030994852.1">
    <property type="nucleotide sequence ID" value="XM_031140963.1"/>
</dbReference>
<dbReference type="InterPro" id="IPR057678">
    <property type="entry name" value="DUF7918"/>
</dbReference>
<accession>A0A507B7T9</accession>
<evidence type="ECO:0000259" key="1">
    <source>
        <dbReference type="Pfam" id="PF25534"/>
    </source>
</evidence>
<reference evidence="2 3" key="1">
    <citation type="submission" date="2019-06" db="EMBL/GenBank/DDBJ databases">
        <title>Draft genome sequence of the filamentous fungus Phialemoniopsis curvata isolated from diesel fuel.</title>
        <authorList>
            <person name="Varaljay V.A."/>
            <person name="Lyon W.J."/>
            <person name="Crouch A.L."/>
            <person name="Drake C.E."/>
            <person name="Hollomon J.M."/>
            <person name="Nadeau L.J."/>
            <person name="Nunn H.S."/>
            <person name="Stevenson B.S."/>
            <person name="Bojanowski C.L."/>
            <person name="Crookes-Goodson W.J."/>
        </authorList>
    </citation>
    <scope>NUCLEOTIDE SEQUENCE [LARGE SCALE GENOMIC DNA]</scope>
    <source>
        <strain evidence="2 3">D216</strain>
    </source>
</reference>